<evidence type="ECO:0000256" key="3">
    <source>
        <dbReference type="ARBA" id="ARBA00012071"/>
    </source>
</evidence>
<evidence type="ECO:0000256" key="9">
    <source>
        <dbReference type="ARBA" id="ARBA00022777"/>
    </source>
</evidence>
<accession>A0ABT5HNL1</accession>
<comment type="catalytic activity">
    <reaction evidence="13">
        <text>a lipid A disaccharide + ATP = a lipid IVA + ADP + H(+)</text>
        <dbReference type="Rhea" id="RHEA:67840"/>
        <dbReference type="ChEBI" id="CHEBI:15378"/>
        <dbReference type="ChEBI" id="CHEBI:30616"/>
        <dbReference type="ChEBI" id="CHEBI:176343"/>
        <dbReference type="ChEBI" id="CHEBI:176425"/>
        <dbReference type="ChEBI" id="CHEBI:456216"/>
        <dbReference type="EC" id="2.7.1.130"/>
    </reaction>
</comment>
<evidence type="ECO:0000256" key="4">
    <source>
        <dbReference type="ARBA" id="ARBA00016436"/>
    </source>
</evidence>
<dbReference type="PANTHER" id="PTHR42724">
    <property type="entry name" value="TETRAACYLDISACCHARIDE 4'-KINASE"/>
    <property type="match status" value="1"/>
</dbReference>
<evidence type="ECO:0000313" key="15">
    <source>
        <dbReference type="Proteomes" id="UP001218579"/>
    </source>
</evidence>
<dbReference type="PANTHER" id="PTHR42724:SF1">
    <property type="entry name" value="TETRAACYLDISACCHARIDE 4'-KINASE, MITOCHONDRIAL-RELATED"/>
    <property type="match status" value="1"/>
</dbReference>
<evidence type="ECO:0000256" key="1">
    <source>
        <dbReference type="ARBA" id="ARBA00002274"/>
    </source>
</evidence>
<evidence type="ECO:0000256" key="11">
    <source>
        <dbReference type="ARBA" id="ARBA00023098"/>
    </source>
</evidence>
<evidence type="ECO:0000256" key="6">
    <source>
        <dbReference type="ARBA" id="ARBA00022556"/>
    </source>
</evidence>
<evidence type="ECO:0000256" key="10">
    <source>
        <dbReference type="ARBA" id="ARBA00022840"/>
    </source>
</evidence>
<protein>
    <recommendedName>
        <fullName evidence="4 13">Tetraacyldisaccharide 4'-kinase</fullName>
        <ecNumber evidence="3 13">2.7.1.130</ecNumber>
    </recommendedName>
    <alternativeName>
        <fullName evidence="12 13">Lipid A 4'-kinase</fullName>
    </alternativeName>
</protein>
<dbReference type="Pfam" id="PF02606">
    <property type="entry name" value="LpxK"/>
    <property type="match status" value="1"/>
</dbReference>
<keyword evidence="10 13" id="KW-0067">ATP-binding</keyword>
<dbReference type="EMBL" id="JAQQKV010000004">
    <property type="protein sequence ID" value="MDC7677741.1"/>
    <property type="molecule type" value="Genomic_DNA"/>
</dbReference>
<keyword evidence="15" id="KW-1185">Reference proteome</keyword>
<evidence type="ECO:0000256" key="5">
    <source>
        <dbReference type="ARBA" id="ARBA00022516"/>
    </source>
</evidence>
<reference evidence="14 15" key="1">
    <citation type="submission" date="2023-01" db="EMBL/GenBank/DDBJ databases">
        <title>Novel species of the genus Asticcacaulis isolated from rivers.</title>
        <authorList>
            <person name="Lu H."/>
        </authorList>
    </citation>
    <scope>NUCLEOTIDE SEQUENCE [LARGE SCALE GENOMIC DNA]</scope>
    <source>
        <strain evidence="14 15">LKC15W</strain>
    </source>
</reference>
<keyword evidence="9 13" id="KW-0418">Kinase</keyword>
<comment type="caution">
    <text evidence="14">The sequence shown here is derived from an EMBL/GenBank/DDBJ whole genome shotgun (WGS) entry which is preliminary data.</text>
</comment>
<dbReference type="SUPFAM" id="SSF52540">
    <property type="entry name" value="P-loop containing nucleoside triphosphate hydrolases"/>
    <property type="match status" value="1"/>
</dbReference>
<evidence type="ECO:0000256" key="7">
    <source>
        <dbReference type="ARBA" id="ARBA00022679"/>
    </source>
</evidence>
<proteinExistence type="inferred from homology"/>
<comment type="function">
    <text evidence="1 13">Transfers the gamma-phosphate of ATP to the 4'-position of a tetraacyldisaccharide 1-phosphate intermediate (termed DS-1-P) to form tetraacyldisaccharide 1,4'-bis-phosphate (lipid IVA).</text>
</comment>
<name>A0ABT5HNL1_9CAUL</name>
<keyword evidence="8 13" id="KW-0547">Nucleotide-binding</keyword>
<sequence>MRRLKILAQTLRTPQWWYKKNAAGAPWWRPILWPLSQLWIAAGSAKAKKATPYRSSLKVISVGNLTVGGSGKTPVTREILRLLPNAVGLSKGYGGTLDGPINIDTTIHTAAEVGDEAWMLAREFPFFVARGRAAGLRAIEATDARIAVVDDAHQNLTIAKDISIVVVDGDTSNGAWPFGDGGVVPYGPMREPLNEGLARADIIILWLPSEDESVDPELLAMFEGKPVFIARLTAVMKPAHVVAFAAIAKPWKFQDTLTRLGCEVIDFKAYPDHAPISEADLTILKAAAEEQSARLITTEKDWVKLPEHWKSTIDYLPIRARFDDEAAFKAALLR</sequence>
<dbReference type="RefSeq" id="WP_272746059.1">
    <property type="nucleotide sequence ID" value="NZ_JAQQKV010000004.1"/>
</dbReference>
<evidence type="ECO:0000313" key="14">
    <source>
        <dbReference type="EMBL" id="MDC7677741.1"/>
    </source>
</evidence>
<dbReference type="NCBIfam" id="TIGR00682">
    <property type="entry name" value="lpxK"/>
    <property type="match status" value="1"/>
</dbReference>
<keyword evidence="11 13" id="KW-0443">Lipid metabolism</keyword>
<keyword evidence="7 13" id="KW-0808">Transferase</keyword>
<evidence type="ECO:0000256" key="12">
    <source>
        <dbReference type="ARBA" id="ARBA00029757"/>
    </source>
</evidence>
<evidence type="ECO:0000256" key="8">
    <source>
        <dbReference type="ARBA" id="ARBA00022741"/>
    </source>
</evidence>
<dbReference type="HAMAP" id="MF_00409">
    <property type="entry name" value="LpxK"/>
    <property type="match status" value="1"/>
</dbReference>
<comment type="pathway">
    <text evidence="2 13">Glycolipid biosynthesis; lipid IV(A) biosynthesis; lipid IV(A) from (3R)-3-hydroxytetradecanoyl-[acyl-carrier-protein] and UDP-N-acetyl-alpha-D-glucosamine: step 6/6.</text>
</comment>
<gene>
    <name evidence="13 14" type="primary">lpxK</name>
    <name evidence="14" type="ORF">PQU98_16475</name>
</gene>
<evidence type="ECO:0000256" key="2">
    <source>
        <dbReference type="ARBA" id="ARBA00004870"/>
    </source>
</evidence>
<comment type="similarity">
    <text evidence="13">Belongs to the LpxK family.</text>
</comment>
<dbReference type="InterPro" id="IPR003758">
    <property type="entry name" value="LpxK"/>
</dbReference>
<feature type="binding site" evidence="13">
    <location>
        <begin position="66"/>
        <end position="73"/>
    </location>
    <ligand>
        <name>ATP</name>
        <dbReference type="ChEBI" id="CHEBI:30616"/>
    </ligand>
</feature>
<dbReference type="GO" id="GO:0009029">
    <property type="term" value="F:lipid-A 4'-kinase activity"/>
    <property type="evidence" value="ECO:0007669"/>
    <property type="project" value="UniProtKB-EC"/>
</dbReference>
<dbReference type="EC" id="2.7.1.130" evidence="3 13"/>
<evidence type="ECO:0000256" key="13">
    <source>
        <dbReference type="HAMAP-Rule" id="MF_00409"/>
    </source>
</evidence>
<organism evidence="14 15">
    <name type="scientific">Asticcacaulis machinosus</name>
    <dbReference type="NCBI Taxonomy" id="2984211"/>
    <lineage>
        <taxon>Bacteria</taxon>
        <taxon>Pseudomonadati</taxon>
        <taxon>Pseudomonadota</taxon>
        <taxon>Alphaproteobacteria</taxon>
        <taxon>Caulobacterales</taxon>
        <taxon>Caulobacteraceae</taxon>
        <taxon>Asticcacaulis</taxon>
    </lineage>
</organism>
<dbReference type="InterPro" id="IPR027417">
    <property type="entry name" value="P-loop_NTPase"/>
</dbReference>
<dbReference type="Proteomes" id="UP001218579">
    <property type="component" value="Unassembled WGS sequence"/>
</dbReference>
<keyword evidence="5 13" id="KW-0444">Lipid biosynthesis</keyword>
<keyword evidence="6 13" id="KW-0441">Lipid A biosynthesis</keyword>